<dbReference type="PANTHER" id="PTHR18964">
    <property type="entry name" value="ROK (REPRESSOR, ORF, KINASE) FAMILY"/>
    <property type="match status" value="1"/>
</dbReference>
<dbReference type="Gene3D" id="3.30.420.40">
    <property type="match status" value="2"/>
</dbReference>
<gene>
    <name evidence="2" type="ORF">EV675_3516</name>
</gene>
<dbReference type="Pfam" id="PF00480">
    <property type="entry name" value="ROK"/>
    <property type="match status" value="1"/>
</dbReference>
<name>A0A4Q7ND75_9BURK</name>
<keyword evidence="3" id="KW-1185">Reference proteome</keyword>
<dbReference type="InterPro" id="IPR000600">
    <property type="entry name" value="ROK"/>
</dbReference>
<proteinExistence type="inferred from homology"/>
<dbReference type="AlphaFoldDB" id="A0A4Q7ND75"/>
<organism evidence="2 3">
    <name type="scientific">Pigmentiphaga kullae</name>
    <dbReference type="NCBI Taxonomy" id="151784"/>
    <lineage>
        <taxon>Bacteria</taxon>
        <taxon>Pseudomonadati</taxon>
        <taxon>Pseudomonadota</taxon>
        <taxon>Betaproteobacteria</taxon>
        <taxon>Burkholderiales</taxon>
        <taxon>Alcaligenaceae</taxon>
        <taxon>Pigmentiphaga</taxon>
    </lineage>
</organism>
<dbReference type="SUPFAM" id="SSF53067">
    <property type="entry name" value="Actin-like ATPase domain"/>
    <property type="match status" value="1"/>
</dbReference>
<dbReference type="EMBL" id="SGXC01000002">
    <property type="protein sequence ID" value="RZS80903.1"/>
    <property type="molecule type" value="Genomic_DNA"/>
</dbReference>
<evidence type="ECO:0000313" key="2">
    <source>
        <dbReference type="EMBL" id="RZS80903.1"/>
    </source>
</evidence>
<keyword evidence="2" id="KW-0418">Kinase</keyword>
<dbReference type="GO" id="GO:0016301">
    <property type="term" value="F:kinase activity"/>
    <property type="evidence" value="ECO:0007669"/>
    <property type="project" value="UniProtKB-KW"/>
</dbReference>
<sequence length="242" mass="25458">MNAAPAPGILAVDIGGTGLKAAVIDDAGRLLGQHLRVPTPRPCPPDRLLDEVARMAATLGGYDRISIGFPGVVRRQRVLTAVNLGSPAWQGFPLAQALGDRLGCPARMVNDADMQGYGLAAGDGLEFVMTLGTGVGTALFRDGQLMPHLELAHHPMEDGKTYEECLGDAALRAEGRESWNRRLSRALALVDILLKPDRIHLGGGNAREVEAGSLPRRVGVGSNDAGLAGGAALWRSWDPAHA</sequence>
<protein>
    <submittedName>
        <fullName evidence="2">Polyphosphate glucokinase</fullName>
    </submittedName>
</protein>
<evidence type="ECO:0000256" key="1">
    <source>
        <dbReference type="ARBA" id="ARBA00006479"/>
    </source>
</evidence>
<dbReference type="OrthoDB" id="849313at2"/>
<evidence type="ECO:0000313" key="3">
    <source>
        <dbReference type="Proteomes" id="UP000292445"/>
    </source>
</evidence>
<dbReference type="PANTHER" id="PTHR18964:SF149">
    <property type="entry name" value="BIFUNCTIONAL UDP-N-ACETYLGLUCOSAMINE 2-EPIMERASE_N-ACETYLMANNOSAMINE KINASE"/>
    <property type="match status" value="1"/>
</dbReference>
<comment type="similarity">
    <text evidence="1">Belongs to the ROK (NagC/XylR) family.</text>
</comment>
<keyword evidence="2" id="KW-0808">Transferase</keyword>
<dbReference type="InterPro" id="IPR043129">
    <property type="entry name" value="ATPase_NBD"/>
</dbReference>
<dbReference type="Proteomes" id="UP000292445">
    <property type="component" value="Unassembled WGS sequence"/>
</dbReference>
<reference evidence="2 3" key="1">
    <citation type="submission" date="2019-02" db="EMBL/GenBank/DDBJ databases">
        <title>Genomic Encyclopedia of Type Strains, Phase IV (KMG-IV): sequencing the most valuable type-strain genomes for metagenomic binning, comparative biology and taxonomic classification.</title>
        <authorList>
            <person name="Goeker M."/>
        </authorList>
    </citation>
    <scope>NUCLEOTIDE SEQUENCE [LARGE SCALE GENOMIC DNA]</scope>
    <source>
        <strain evidence="2 3">K24</strain>
    </source>
</reference>
<dbReference type="RefSeq" id="WP_130358513.1">
    <property type="nucleotide sequence ID" value="NZ_SGXC01000002.1"/>
</dbReference>
<accession>A0A4Q7ND75</accession>
<comment type="caution">
    <text evidence="2">The sequence shown here is derived from an EMBL/GenBank/DDBJ whole genome shotgun (WGS) entry which is preliminary data.</text>
</comment>